<proteinExistence type="predicted"/>
<accession>A0A915I4S0</accession>
<dbReference type="Proteomes" id="UP000887565">
    <property type="component" value="Unplaced"/>
</dbReference>
<dbReference type="AlphaFoldDB" id="A0A915I4S0"/>
<name>A0A915I4S0_ROMCU</name>
<dbReference type="WBParaSite" id="nRc.2.0.1.t08756-RA">
    <property type="protein sequence ID" value="nRc.2.0.1.t08756-RA"/>
    <property type="gene ID" value="nRc.2.0.1.g08756"/>
</dbReference>
<sequence length="77" mass="8322">MGTAAVATGDAGCAVGATFFLFVALIESLPTNKIVSPSQVRIFTTTQKPLNRERQDKPEDEREITYGALFEGFVSVL</sequence>
<keyword evidence="1" id="KW-1185">Reference proteome</keyword>
<reference evidence="2" key="1">
    <citation type="submission" date="2022-11" db="UniProtKB">
        <authorList>
            <consortium name="WormBaseParasite"/>
        </authorList>
    </citation>
    <scope>IDENTIFICATION</scope>
</reference>
<evidence type="ECO:0000313" key="1">
    <source>
        <dbReference type="Proteomes" id="UP000887565"/>
    </source>
</evidence>
<organism evidence="1 2">
    <name type="scientific">Romanomermis culicivorax</name>
    <name type="common">Nematode worm</name>
    <dbReference type="NCBI Taxonomy" id="13658"/>
    <lineage>
        <taxon>Eukaryota</taxon>
        <taxon>Metazoa</taxon>
        <taxon>Ecdysozoa</taxon>
        <taxon>Nematoda</taxon>
        <taxon>Enoplea</taxon>
        <taxon>Dorylaimia</taxon>
        <taxon>Mermithida</taxon>
        <taxon>Mermithoidea</taxon>
        <taxon>Mermithidae</taxon>
        <taxon>Romanomermis</taxon>
    </lineage>
</organism>
<evidence type="ECO:0000313" key="2">
    <source>
        <dbReference type="WBParaSite" id="nRc.2.0.1.t08756-RA"/>
    </source>
</evidence>
<protein>
    <submittedName>
        <fullName evidence="2">Uncharacterized protein</fullName>
    </submittedName>
</protein>